<reference evidence="1" key="1">
    <citation type="submission" date="2019-11" db="EMBL/GenBank/DDBJ databases">
        <title>Genomic insights into an expanded diversity of filamentous marine cyanobacteria reveals the extraordinary biosynthetic potential of Moorea and Okeania.</title>
        <authorList>
            <person name="Ferreira Leao T."/>
            <person name="Wang M."/>
            <person name="Moss N."/>
            <person name="Da Silva R."/>
            <person name="Sanders J."/>
            <person name="Nurk S."/>
            <person name="Gurevich A."/>
            <person name="Humphrey G."/>
            <person name="Reher R."/>
            <person name="Zhu Q."/>
            <person name="Belda-Ferre P."/>
            <person name="Glukhov E."/>
            <person name="Rex R."/>
            <person name="Dorrestein P.C."/>
            <person name="Knight R."/>
            <person name="Pevzner P."/>
            <person name="Gerwick W.H."/>
            <person name="Gerwick L."/>
        </authorList>
    </citation>
    <scope>NUCLEOTIDE SEQUENCE</scope>
    <source>
        <strain evidence="1">SIO1C4</strain>
    </source>
</reference>
<sequence>MAKQKLIMIAFSNEGIDALIQRVLVENEVVKGGEIVFGVPKDKKNKHRFNVGDNLV</sequence>
<dbReference type="AlphaFoldDB" id="A0A6B3NBH2"/>
<evidence type="ECO:0000313" key="1">
    <source>
        <dbReference type="EMBL" id="NER27384.1"/>
    </source>
</evidence>
<dbReference type="EMBL" id="JAAHFQ010000096">
    <property type="protein sequence ID" value="NER27384.1"/>
    <property type="molecule type" value="Genomic_DNA"/>
</dbReference>
<comment type="caution">
    <text evidence="1">The sequence shown here is derived from an EMBL/GenBank/DDBJ whole genome shotgun (WGS) entry which is preliminary data.</text>
</comment>
<accession>A0A6B3NBH2</accession>
<proteinExistence type="predicted"/>
<name>A0A6B3NBH2_9CYAN</name>
<gene>
    <name evidence="1" type="ORF">F6J89_07045</name>
</gene>
<organism evidence="1">
    <name type="scientific">Symploca sp. SIO1C4</name>
    <dbReference type="NCBI Taxonomy" id="2607765"/>
    <lineage>
        <taxon>Bacteria</taxon>
        <taxon>Bacillati</taxon>
        <taxon>Cyanobacteriota</taxon>
        <taxon>Cyanophyceae</taxon>
        <taxon>Coleofasciculales</taxon>
        <taxon>Coleofasciculaceae</taxon>
        <taxon>Symploca</taxon>
    </lineage>
</organism>
<protein>
    <submittedName>
        <fullName evidence="1">Uncharacterized protein</fullName>
    </submittedName>
</protein>